<dbReference type="AlphaFoldDB" id="A0A173LL57"/>
<comment type="similarity">
    <text evidence="2">Belongs to the methylmalonyl-CoA mutase family.</text>
</comment>
<dbReference type="GO" id="GO:0005737">
    <property type="term" value="C:cytoplasm"/>
    <property type="evidence" value="ECO:0007669"/>
    <property type="project" value="TreeGrafter"/>
</dbReference>
<keyword evidence="5" id="KW-0413">Isomerase</keyword>
<dbReference type="InterPro" id="IPR006099">
    <property type="entry name" value="MeMalonylCoA_mutase_a/b_cat"/>
</dbReference>
<comment type="cofactor">
    <cofactor evidence="1">
        <name>adenosylcob(III)alamin</name>
        <dbReference type="ChEBI" id="CHEBI:18408"/>
    </cofactor>
</comment>
<evidence type="ECO:0000256" key="5">
    <source>
        <dbReference type="ARBA" id="ARBA00023235"/>
    </source>
</evidence>
<evidence type="ECO:0000313" key="9">
    <source>
        <dbReference type="Proteomes" id="UP000186104"/>
    </source>
</evidence>
<sequence length="632" mass="66242">MVSPDQRHGSSGDSQLAEGFSTWEKDVVKVLAKSARKEPGEMPSDAWRSLIHTTPDGIAVNPLYTGLDDIPEHPAPGQFPFVRGGKREGLPDGAWHVTEHFTAGSDPKSANELLVDSLGHGTSAVSLDASAADIPALLEGVFLELAPVIVDAGGHTPETTAALFSLIDSAAEAGDLTGERKDIRVLAACAPGTAAVFGYESASTDDAVSTAVAAAGRGEAIRSLLADGASAHERGATDGQELGIALAAAVEYVRALANAGLSTAQALDQIWFRFSATPDQFATIIKMRAARTLWARVCEVLGEPEHGDAPQHAVTSLAASTRRDPYVNMLRSTVAAFAAGLGGAEYVTVNAFDATLDGGLSGTSRSFASRMARNTQLLLIEESHLGHVVDPAGGSWYVESRTAELAETAWTYFQEIESAGGLFASSDKVSSDLVAARAARTALVANRKHPLTGLSEFPNLAEKPLPKEQRAPQRYFYGEAYESLRDRSDDFLDRTGQRPTVAFFGLGKVAERSARNTFVVNLFAAGGIVAHDVEVTAIDDYAKAAKDFVTSPVGAAQASFIAVLCGADIRYSEAGADAVAALRDAGADIVYVAGSAKPFAEAEGNGRPDEFLSMGVDVIETMSSVASQLGVK</sequence>
<dbReference type="GO" id="GO:0046872">
    <property type="term" value="F:metal ion binding"/>
    <property type="evidence" value="ECO:0007669"/>
    <property type="project" value="InterPro"/>
</dbReference>
<evidence type="ECO:0000256" key="1">
    <source>
        <dbReference type="ARBA" id="ARBA00001922"/>
    </source>
</evidence>
<dbReference type="GO" id="GO:0031419">
    <property type="term" value="F:cobalamin binding"/>
    <property type="evidence" value="ECO:0007669"/>
    <property type="project" value="UniProtKB-KW"/>
</dbReference>
<dbReference type="Gene3D" id="3.40.50.280">
    <property type="entry name" value="Cobalamin-binding domain"/>
    <property type="match status" value="1"/>
</dbReference>
<reference evidence="8 9" key="1">
    <citation type="submission" date="2016-06" db="EMBL/GenBank/DDBJ databases">
        <title>Complete genome sequence of a saline-alkali tolerant type strain Dietzia timorensis ID05-A0528T.</title>
        <authorList>
            <person name="Wu X."/>
        </authorList>
    </citation>
    <scope>NUCLEOTIDE SEQUENCE [LARGE SCALE GENOMIC DNA]</scope>
    <source>
        <strain evidence="8 9">ID05-A0528</strain>
    </source>
</reference>
<name>A0A173LL57_9ACTN</name>
<dbReference type="KEGG" id="dtm:BJL86_1663"/>
<evidence type="ECO:0000259" key="7">
    <source>
        <dbReference type="Pfam" id="PF01642"/>
    </source>
</evidence>
<keyword evidence="9" id="KW-1185">Reference proteome</keyword>
<dbReference type="GO" id="GO:0019678">
    <property type="term" value="P:propionate metabolic process, methylmalonyl pathway"/>
    <property type="evidence" value="ECO:0007669"/>
    <property type="project" value="TreeGrafter"/>
</dbReference>
<protein>
    <submittedName>
        <fullName evidence="8">Putative methylmalonyl-CoA mutase small subunit</fullName>
    </submittedName>
</protein>
<dbReference type="InterPro" id="IPR036724">
    <property type="entry name" value="Cobalamin-bd_sf"/>
</dbReference>
<evidence type="ECO:0000313" key="8">
    <source>
        <dbReference type="EMBL" id="ANI92439.1"/>
    </source>
</evidence>
<dbReference type="PANTHER" id="PTHR48101">
    <property type="entry name" value="METHYLMALONYL-COA MUTASE, MITOCHONDRIAL-RELATED"/>
    <property type="match status" value="1"/>
</dbReference>
<dbReference type="InterPro" id="IPR016176">
    <property type="entry name" value="Cbl-dep_enz_cat"/>
</dbReference>
<dbReference type="RefSeq" id="WP_067471138.1">
    <property type="nucleotide sequence ID" value="NZ_CP015961.1"/>
</dbReference>
<accession>A0A173LL57</accession>
<comment type="subunit">
    <text evidence="3">Heterodimer of an alpha and a beta chain.</text>
</comment>
<dbReference type="SUPFAM" id="SSF51703">
    <property type="entry name" value="Cobalamin (vitamin B12)-dependent enzymes"/>
    <property type="match status" value="1"/>
</dbReference>
<dbReference type="PANTHER" id="PTHR48101:SF4">
    <property type="entry name" value="METHYLMALONYL-COA MUTASE, MITOCHONDRIAL"/>
    <property type="match status" value="1"/>
</dbReference>
<evidence type="ECO:0000256" key="3">
    <source>
        <dbReference type="ARBA" id="ARBA00011870"/>
    </source>
</evidence>
<keyword evidence="4" id="KW-0846">Cobalamin</keyword>
<evidence type="ECO:0000256" key="6">
    <source>
        <dbReference type="ARBA" id="ARBA00023285"/>
    </source>
</evidence>
<dbReference type="Gene3D" id="3.20.20.240">
    <property type="entry name" value="Methylmalonyl-CoA mutase"/>
    <property type="match status" value="1"/>
</dbReference>
<dbReference type="SUPFAM" id="SSF52242">
    <property type="entry name" value="Cobalamin (vitamin B12)-binding domain"/>
    <property type="match status" value="1"/>
</dbReference>
<evidence type="ECO:0000256" key="4">
    <source>
        <dbReference type="ARBA" id="ARBA00022628"/>
    </source>
</evidence>
<feature type="domain" description="Methylmalonyl-CoA mutase alpha/beta chain catalytic" evidence="7">
    <location>
        <begin position="219"/>
        <end position="469"/>
    </location>
</feature>
<evidence type="ECO:0000256" key="2">
    <source>
        <dbReference type="ARBA" id="ARBA00008465"/>
    </source>
</evidence>
<dbReference type="EMBL" id="CP015961">
    <property type="protein sequence ID" value="ANI92439.1"/>
    <property type="molecule type" value="Genomic_DNA"/>
</dbReference>
<proteinExistence type="inferred from homology"/>
<organism evidence="8 9">
    <name type="scientific">Dietzia timorensis</name>
    <dbReference type="NCBI Taxonomy" id="499555"/>
    <lineage>
        <taxon>Bacteria</taxon>
        <taxon>Bacillati</taxon>
        <taxon>Actinomycetota</taxon>
        <taxon>Actinomycetes</taxon>
        <taxon>Mycobacteriales</taxon>
        <taxon>Dietziaceae</taxon>
        <taxon>Dietzia</taxon>
    </lineage>
</organism>
<dbReference type="Pfam" id="PF01642">
    <property type="entry name" value="MM_CoA_mutase"/>
    <property type="match status" value="1"/>
</dbReference>
<dbReference type="GO" id="GO:0004494">
    <property type="term" value="F:methylmalonyl-CoA mutase activity"/>
    <property type="evidence" value="ECO:0007669"/>
    <property type="project" value="UniProtKB-EC"/>
</dbReference>
<dbReference type="STRING" id="499555.BJL86_1663"/>
<dbReference type="Proteomes" id="UP000186104">
    <property type="component" value="Chromosome"/>
</dbReference>
<keyword evidence="6" id="KW-0170">Cobalt</keyword>
<gene>
    <name evidence="8" type="ORF">BJL86_1663</name>
</gene>